<comment type="caution">
    <text evidence="1">The sequence shown here is derived from an EMBL/GenBank/DDBJ whole genome shotgun (WGS) entry which is preliminary data.</text>
</comment>
<proteinExistence type="predicted"/>
<dbReference type="Gene3D" id="3.30.559.10">
    <property type="entry name" value="Chloramphenicol acetyltransferase-like domain"/>
    <property type="match status" value="1"/>
</dbReference>
<dbReference type="AlphaFoldDB" id="A0A510XWH1"/>
<keyword evidence="1" id="KW-0808">Transferase</keyword>
<name>A0A510XWH1_9GAMM</name>
<sequence>MDNMTNKNALMQPIDFDTWPRKQHFELFKNFTQPYFNVCVTLNAQRLFEYCQQHNRSFFQAYVYATLKACHQYSPIMLRVIDNKPWLLTSVRASVVELSEDDSFIFSYFNHSPTFTEFSSRATKVSKAAKSQPLFSDAFNQTEGQADLVHISVLPWLNFSSFSHAFSEGESLGIPKLVFGQYDKSTGLMPLSIDVHHSLMDGLHVAKFINVLQNNINDFCKE</sequence>
<dbReference type="SMART" id="SM01059">
    <property type="entry name" value="CAT"/>
    <property type="match status" value="1"/>
</dbReference>
<protein>
    <submittedName>
        <fullName evidence="1">Chloramphenicol acetyltransferase</fullName>
    </submittedName>
</protein>
<organism evidence="1 2">
    <name type="scientific">Pseudoalteromonas espejiana</name>
    <dbReference type="NCBI Taxonomy" id="28107"/>
    <lineage>
        <taxon>Bacteria</taxon>
        <taxon>Pseudomonadati</taxon>
        <taxon>Pseudomonadota</taxon>
        <taxon>Gammaproteobacteria</taxon>
        <taxon>Alteromonadales</taxon>
        <taxon>Pseudoalteromonadaceae</taxon>
        <taxon>Pseudoalteromonas</taxon>
    </lineage>
</organism>
<dbReference type="Pfam" id="PF00302">
    <property type="entry name" value="CAT"/>
    <property type="match status" value="1"/>
</dbReference>
<dbReference type="PANTHER" id="PTHR38474">
    <property type="entry name" value="SLR0299 PROTEIN"/>
    <property type="match status" value="1"/>
</dbReference>
<gene>
    <name evidence="1" type="ORF">PES01_22390</name>
</gene>
<reference evidence="1 2" key="1">
    <citation type="submission" date="2019-07" db="EMBL/GenBank/DDBJ databases">
        <title>Whole genome shotgun sequence of Pseudoalteromonas espejiana NBRC 102222.</title>
        <authorList>
            <person name="Hosoyama A."/>
            <person name="Uohara A."/>
            <person name="Ohji S."/>
            <person name="Ichikawa N."/>
        </authorList>
    </citation>
    <scope>NUCLEOTIDE SEQUENCE [LARGE SCALE GENOMIC DNA]</scope>
    <source>
        <strain evidence="1 2">NBRC 102222</strain>
    </source>
</reference>
<dbReference type="PANTHER" id="PTHR38474:SF1">
    <property type="entry name" value="SLR0299 PROTEIN"/>
    <property type="match status" value="1"/>
</dbReference>
<dbReference type="InterPro" id="IPR023213">
    <property type="entry name" value="CAT-like_dom_sf"/>
</dbReference>
<keyword evidence="2" id="KW-1185">Reference proteome</keyword>
<accession>A0A510XWH1</accession>
<dbReference type="Proteomes" id="UP000321419">
    <property type="component" value="Unassembled WGS sequence"/>
</dbReference>
<dbReference type="SUPFAM" id="SSF52777">
    <property type="entry name" value="CoA-dependent acyltransferases"/>
    <property type="match status" value="1"/>
</dbReference>
<evidence type="ECO:0000313" key="1">
    <source>
        <dbReference type="EMBL" id="GEK55394.1"/>
    </source>
</evidence>
<evidence type="ECO:0000313" key="2">
    <source>
        <dbReference type="Proteomes" id="UP000321419"/>
    </source>
</evidence>
<dbReference type="InterPro" id="IPR001707">
    <property type="entry name" value="Cmp_AcTrfase"/>
</dbReference>
<dbReference type="GO" id="GO:0008811">
    <property type="term" value="F:chloramphenicol O-acetyltransferase activity"/>
    <property type="evidence" value="ECO:0007669"/>
    <property type="project" value="InterPro"/>
</dbReference>
<dbReference type="EMBL" id="BJUM01000020">
    <property type="protein sequence ID" value="GEK55394.1"/>
    <property type="molecule type" value="Genomic_DNA"/>
</dbReference>